<feature type="compositionally biased region" description="Polar residues" evidence="1">
    <location>
        <begin position="788"/>
        <end position="798"/>
    </location>
</feature>
<accession>A0A1Y2A698</accession>
<gene>
    <name evidence="2" type="ORF">BCR34DRAFT_474254</name>
</gene>
<proteinExistence type="predicted"/>
<dbReference type="AlphaFoldDB" id="A0A1Y2A698"/>
<feature type="region of interest" description="Disordered" evidence="1">
    <location>
        <begin position="1"/>
        <end position="25"/>
    </location>
</feature>
<sequence>MSGDQNYDSEELYGDTSTDPSPGDVGQYREIVIRHPAFKWLVGALKNVSQLVHSEPDSMREIREQILNALPESYPLTQDGAQVYGFQFAAEWDIKSFLIEQEYTEAPGLATRKAITLTGSDMDAQAATCAEYMSQTWPMSGRLILNLLSSAINGGDARVYKCTLPDKTQLTASIHGSSLRVDSYGNRYSIAEVGEQISWIITALRSSPWGNSVALCSPTVKVTQGTIGNLPSRNPDVPAFACTLAVSETRATRGSSKALGRCWYNLFRNPVIVIGFPIMRRSEMNIGLEISLEMMARLVETYQVNEFKGGLFLKGFSSMLFPTKKIEGLLVWHLEYDEEGKRISYLDTSVPAMKNLDYDLLKSTRHIVGWCTRVRNLAGTADYVYGRVQHSCLTSDPSKCVLEKVNFSVGKVINAGVSFNIGVKDKPVRISSGSYVGRLQWAANDISVVLWDEADRRGWLIRGTHALLHLVRESLAIDRECEFKEYFLYKDGALEEGDSPQAILMNSNNWELNLFLENETKVEDSPDQTGQPRRTPNYEKLRHRIEGFLDAIEIVYDHQVDASRADGKRVHIGARKYLEGWSFKTFAAHQRRTMYPMITELPCMGKGWVDFVRSIGAITLFGTGFGEIFRPYQDSVSCPQWTTLPRGSYYLAVCMADLKVIMENHGGNPTTIPPILSPGIMLYSPTNPFDACTCIRKGESGVTRCEYVQVPFPIGFQRKLGQASQIKFPDDSAIVLGQNRNSRWHYEDSGDPVQGHPQTETDEDLPFRDSGMGSSLVSSSNDIEDLQRTSPYQSSSQVSMLDHRNFTGASNTKLNSNGLSQPTGQGLDIIAERVLPVPDHKVETNPIPSRSIPCPVPSAIPVVKQSLLQRLGRGRNGALSVLARIDRSSTGKVREVAEKRDG</sequence>
<evidence type="ECO:0000313" key="3">
    <source>
        <dbReference type="Proteomes" id="UP000193144"/>
    </source>
</evidence>
<evidence type="ECO:0000256" key="1">
    <source>
        <dbReference type="SAM" id="MobiDB-lite"/>
    </source>
</evidence>
<evidence type="ECO:0008006" key="4">
    <source>
        <dbReference type="Google" id="ProtNLM"/>
    </source>
</evidence>
<name>A0A1Y2A698_9PLEO</name>
<dbReference type="EMBL" id="MCFA01000010">
    <property type="protein sequence ID" value="ORY17840.1"/>
    <property type="molecule type" value="Genomic_DNA"/>
</dbReference>
<organism evidence="2 3">
    <name type="scientific">Clohesyomyces aquaticus</name>
    <dbReference type="NCBI Taxonomy" id="1231657"/>
    <lineage>
        <taxon>Eukaryota</taxon>
        <taxon>Fungi</taxon>
        <taxon>Dikarya</taxon>
        <taxon>Ascomycota</taxon>
        <taxon>Pezizomycotina</taxon>
        <taxon>Dothideomycetes</taxon>
        <taxon>Pleosporomycetidae</taxon>
        <taxon>Pleosporales</taxon>
        <taxon>Lindgomycetaceae</taxon>
        <taxon>Clohesyomyces</taxon>
    </lineage>
</organism>
<comment type="caution">
    <text evidence="2">The sequence shown here is derived from an EMBL/GenBank/DDBJ whole genome shotgun (WGS) entry which is preliminary data.</text>
</comment>
<feature type="region of interest" description="Disordered" evidence="1">
    <location>
        <begin position="743"/>
        <end position="798"/>
    </location>
</feature>
<protein>
    <recommendedName>
        <fullName evidence="4">Pfs domain protein</fullName>
    </recommendedName>
</protein>
<keyword evidence="3" id="KW-1185">Reference proteome</keyword>
<feature type="compositionally biased region" description="Low complexity" evidence="1">
    <location>
        <begin position="770"/>
        <end position="780"/>
    </location>
</feature>
<dbReference type="STRING" id="1231657.A0A1Y2A698"/>
<evidence type="ECO:0000313" key="2">
    <source>
        <dbReference type="EMBL" id="ORY17840.1"/>
    </source>
</evidence>
<reference evidence="2 3" key="1">
    <citation type="submission" date="2016-07" db="EMBL/GenBank/DDBJ databases">
        <title>Pervasive Adenine N6-methylation of Active Genes in Fungi.</title>
        <authorList>
            <consortium name="DOE Joint Genome Institute"/>
            <person name="Mondo S.J."/>
            <person name="Dannebaum R.O."/>
            <person name="Kuo R.C."/>
            <person name="Labutti K."/>
            <person name="Haridas S."/>
            <person name="Kuo A."/>
            <person name="Salamov A."/>
            <person name="Ahrendt S.R."/>
            <person name="Lipzen A."/>
            <person name="Sullivan W."/>
            <person name="Andreopoulos W.B."/>
            <person name="Clum A."/>
            <person name="Lindquist E."/>
            <person name="Daum C."/>
            <person name="Ramamoorthy G.K."/>
            <person name="Gryganskyi A."/>
            <person name="Culley D."/>
            <person name="Magnuson J.K."/>
            <person name="James T.Y."/>
            <person name="O'Malley M.A."/>
            <person name="Stajich J.E."/>
            <person name="Spatafora J.W."/>
            <person name="Visel A."/>
            <person name="Grigoriev I.V."/>
        </authorList>
    </citation>
    <scope>NUCLEOTIDE SEQUENCE [LARGE SCALE GENOMIC DNA]</scope>
    <source>
        <strain evidence="2 3">CBS 115471</strain>
    </source>
</reference>
<dbReference type="Proteomes" id="UP000193144">
    <property type="component" value="Unassembled WGS sequence"/>
</dbReference>
<dbReference type="OrthoDB" id="1577640at2759"/>